<evidence type="ECO:0000313" key="2">
    <source>
        <dbReference type="Proteomes" id="UP000004277"/>
    </source>
</evidence>
<evidence type="ECO:0000313" key="1">
    <source>
        <dbReference type="EMBL" id="TMS59573.1"/>
    </source>
</evidence>
<organism evidence="1 2">
    <name type="scientific">Imbroritus primus</name>
    <dbReference type="NCBI Taxonomy" id="3058603"/>
    <lineage>
        <taxon>Bacteria</taxon>
        <taxon>Pseudomonadati</taxon>
        <taxon>Pseudomonadota</taxon>
        <taxon>Betaproteobacteria</taxon>
        <taxon>Burkholderiales</taxon>
        <taxon>Burkholderiaceae</taxon>
        <taxon>Imbroritus</taxon>
    </lineage>
</organism>
<reference evidence="1" key="1">
    <citation type="submission" date="2019-05" db="EMBL/GenBank/DDBJ databases">
        <title>Revised genome assembly of Burkholderiaceae (previously Ralstonia) sp. PBA.</title>
        <authorList>
            <person name="Gan H.M."/>
        </authorList>
    </citation>
    <scope>NUCLEOTIDE SEQUENCE</scope>
    <source>
        <strain evidence="1">PBA</strain>
    </source>
</reference>
<protein>
    <submittedName>
        <fullName evidence="1">DUF3565 domain-containing protein</fullName>
    </submittedName>
</protein>
<comment type="caution">
    <text evidence="1">The sequence shown here is derived from an EMBL/GenBank/DDBJ whole genome shotgun (WGS) entry which is preliminary data.</text>
</comment>
<dbReference type="Proteomes" id="UP000004277">
    <property type="component" value="Unassembled WGS sequence"/>
</dbReference>
<dbReference type="EMBL" id="AKCV02000006">
    <property type="protein sequence ID" value="TMS59573.1"/>
    <property type="molecule type" value="Genomic_DNA"/>
</dbReference>
<name>A0ACD3SUR2_9BURK</name>
<sequence>MKASASTTPTSRTNAAAANRSASEDSAVAAVTITGLHQDEEGQWVATLSCGHTRHMRHTPPWQIRAWTQTPQGRAAQLGAPLVCRLCERGEPVPGDDGEAA</sequence>
<keyword evidence="2" id="KW-1185">Reference proteome</keyword>
<proteinExistence type="predicted"/>
<gene>
    <name evidence="1" type="ORF">MW7_001540</name>
</gene>
<accession>A0ACD3SUR2</accession>